<proteinExistence type="predicted"/>
<organism evidence="1 2">
    <name type="scientific">Halosimplex pelagicum</name>
    <dbReference type="NCBI Taxonomy" id="869886"/>
    <lineage>
        <taxon>Archaea</taxon>
        <taxon>Methanobacteriati</taxon>
        <taxon>Methanobacteriota</taxon>
        <taxon>Stenosarchaea group</taxon>
        <taxon>Halobacteria</taxon>
        <taxon>Halobacteriales</taxon>
        <taxon>Haloarculaceae</taxon>
        <taxon>Halosimplex</taxon>
    </lineage>
</organism>
<evidence type="ECO:0000313" key="2">
    <source>
        <dbReference type="Proteomes" id="UP000509346"/>
    </source>
</evidence>
<dbReference type="Proteomes" id="UP000509346">
    <property type="component" value="Chromosome"/>
</dbReference>
<name>A0A7D5SUU7_9EURY</name>
<protein>
    <submittedName>
        <fullName evidence="1">Uncharacterized protein</fullName>
    </submittedName>
</protein>
<sequence>MHSEIIIYFAYRDGENDELEQQHREAFEQHADFETSPAFVETKFGSVRVLSNDVPDVTGMSHLENYEYGDEWDLLYSPLIKYWIGEDRYLEGGDDNPFGAEEGEPLQQFVKMVATGYEATDERPVAVYAETPRHAFDIHQTGNPPFTAESLANDEYDHLSWLAVFTPPMVETYGRETLLSAPAWEVRELDDGAIIVLCHDDVEWETDCRHVAEYIGLPAHEDIH</sequence>
<dbReference type="KEGG" id="hpel:HZS54_08635"/>
<reference evidence="1 2" key="1">
    <citation type="submission" date="2020-07" db="EMBL/GenBank/DDBJ databases">
        <title>Halosimplex litoreum sp. nov. and Halosimplex rubrum sp. nov., isolated from different salt environments.</title>
        <authorList>
            <person name="Cui H."/>
        </authorList>
    </citation>
    <scope>NUCLEOTIDE SEQUENCE [LARGE SCALE GENOMIC DNA]</scope>
    <source>
        <strain evidence="1 2">R2</strain>
    </source>
</reference>
<dbReference type="EMBL" id="CP058909">
    <property type="protein sequence ID" value="QLH81687.1"/>
    <property type="molecule type" value="Genomic_DNA"/>
</dbReference>
<gene>
    <name evidence="1" type="ORF">HZS54_08635</name>
</gene>
<keyword evidence="2" id="KW-1185">Reference proteome</keyword>
<accession>A0A7D5SUU7</accession>
<dbReference type="OrthoDB" id="238717at2157"/>
<dbReference type="RefSeq" id="WP_179921919.1">
    <property type="nucleotide sequence ID" value="NZ_CP058909.1"/>
</dbReference>
<dbReference type="AlphaFoldDB" id="A0A7D5SUU7"/>
<dbReference type="GeneID" id="56082650"/>
<evidence type="ECO:0000313" key="1">
    <source>
        <dbReference type="EMBL" id="QLH81687.1"/>
    </source>
</evidence>